<name>A0A429ZK47_9ENTE</name>
<protein>
    <recommendedName>
        <fullName evidence="3">HTH cro/C1-type domain-containing protein</fullName>
    </recommendedName>
</protein>
<sequence>MELGTIITSKRIEKQLTQEQLAKQLHVTKDTVVEWEDEKAYPDINHLVELAKLLDFSLDGLFLADDDTLLKPIMKQTNKHYFQFSIIICLITLIILLAILLVSLLNENSKLIISGSVILGELANLFALAYYIKKLN</sequence>
<keyword evidence="2" id="KW-0472">Membrane</keyword>
<keyword evidence="5" id="KW-1185">Reference proteome</keyword>
<dbReference type="PANTHER" id="PTHR46558:SF4">
    <property type="entry name" value="DNA-BIDING PHAGE PROTEIN"/>
    <property type="match status" value="1"/>
</dbReference>
<evidence type="ECO:0000313" key="5">
    <source>
        <dbReference type="Proteomes" id="UP000288490"/>
    </source>
</evidence>
<dbReference type="Gene3D" id="1.10.260.40">
    <property type="entry name" value="lambda repressor-like DNA-binding domains"/>
    <property type="match status" value="1"/>
</dbReference>
<feature type="transmembrane region" description="Helical" evidence="2">
    <location>
        <begin position="111"/>
        <end position="132"/>
    </location>
</feature>
<feature type="domain" description="HTH cro/C1-type" evidence="3">
    <location>
        <begin position="7"/>
        <end position="61"/>
    </location>
</feature>
<comment type="caution">
    <text evidence="4">The sequence shown here is derived from an EMBL/GenBank/DDBJ whole genome shotgun (WGS) entry which is preliminary data.</text>
</comment>
<keyword evidence="2" id="KW-0812">Transmembrane</keyword>
<dbReference type="RefSeq" id="WP_125957684.1">
    <property type="nucleotide sequence ID" value="NZ_JAQEJV010000005.1"/>
</dbReference>
<dbReference type="Pfam" id="PF01381">
    <property type="entry name" value="HTH_3"/>
    <property type="match status" value="1"/>
</dbReference>
<dbReference type="CDD" id="cd00093">
    <property type="entry name" value="HTH_XRE"/>
    <property type="match status" value="1"/>
</dbReference>
<gene>
    <name evidence="4" type="ORF">CBF36_06705</name>
</gene>
<evidence type="ECO:0000313" key="4">
    <source>
        <dbReference type="EMBL" id="RST94064.1"/>
    </source>
</evidence>
<dbReference type="Proteomes" id="UP000288490">
    <property type="component" value="Unassembled WGS sequence"/>
</dbReference>
<evidence type="ECO:0000256" key="2">
    <source>
        <dbReference type="SAM" id="Phobius"/>
    </source>
</evidence>
<organism evidence="4 5">
    <name type="scientific">Vagococcus bubulae</name>
    <dbReference type="NCBI Taxonomy" id="1977868"/>
    <lineage>
        <taxon>Bacteria</taxon>
        <taxon>Bacillati</taxon>
        <taxon>Bacillota</taxon>
        <taxon>Bacilli</taxon>
        <taxon>Lactobacillales</taxon>
        <taxon>Enterococcaceae</taxon>
        <taxon>Vagococcus</taxon>
    </lineage>
</organism>
<feature type="transmembrane region" description="Helical" evidence="2">
    <location>
        <begin position="81"/>
        <end position="105"/>
    </location>
</feature>
<dbReference type="SUPFAM" id="SSF47413">
    <property type="entry name" value="lambda repressor-like DNA-binding domains"/>
    <property type="match status" value="1"/>
</dbReference>
<keyword evidence="1" id="KW-0238">DNA-binding</keyword>
<accession>A0A429ZK47</accession>
<dbReference type="InterPro" id="IPR010982">
    <property type="entry name" value="Lambda_DNA-bd_dom_sf"/>
</dbReference>
<dbReference type="OrthoDB" id="9805856at2"/>
<dbReference type="GO" id="GO:0003677">
    <property type="term" value="F:DNA binding"/>
    <property type="evidence" value="ECO:0007669"/>
    <property type="project" value="UniProtKB-KW"/>
</dbReference>
<dbReference type="EMBL" id="NGJT01000010">
    <property type="protein sequence ID" value="RST94064.1"/>
    <property type="molecule type" value="Genomic_DNA"/>
</dbReference>
<dbReference type="InterPro" id="IPR001387">
    <property type="entry name" value="Cro/C1-type_HTH"/>
</dbReference>
<keyword evidence="2" id="KW-1133">Transmembrane helix</keyword>
<dbReference type="PROSITE" id="PS50943">
    <property type="entry name" value="HTH_CROC1"/>
    <property type="match status" value="1"/>
</dbReference>
<dbReference type="SMART" id="SM00530">
    <property type="entry name" value="HTH_XRE"/>
    <property type="match status" value="1"/>
</dbReference>
<evidence type="ECO:0000259" key="3">
    <source>
        <dbReference type="PROSITE" id="PS50943"/>
    </source>
</evidence>
<dbReference type="PANTHER" id="PTHR46558">
    <property type="entry name" value="TRACRIPTIONAL REGULATORY PROTEIN-RELATED-RELATED"/>
    <property type="match status" value="1"/>
</dbReference>
<reference evidence="4 5" key="1">
    <citation type="submission" date="2017-05" db="EMBL/GenBank/DDBJ databases">
        <title>Vagococcus spp. assemblies.</title>
        <authorList>
            <person name="Gulvik C.A."/>
        </authorList>
    </citation>
    <scope>NUCLEOTIDE SEQUENCE [LARGE SCALE GENOMIC DNA]</scope>
    <source>
        <strain evidence="4 5">SS1994</strain>
    </source>
</reference>
<dbReference type="AlphaFoldDB" id="A0A429ZK47"/>
<proteinExistence type="predicted"/>
<evidence type="ECO:0000256" key="1">
    <source>
        <dbReference type="ARBA" id="ARBA00023125"/>
    </source>
</evidence>